<keyword evidence="1" id="KW-0812">Transmembrane</keyword>
<organism evidence="2 3">
    <name type="scientific">Ceratopteris richardii</name>
    <name type="common">Triangle waterfern</name>
    <dbReference type="NCBI Taxonomy" id="49495"/>
    <lineage>
        <taxon>Eukaryota</taxon>
        <taxon>Viridiplantae</taxon>
        <taxon>Streptophyta</taxon>
        <taxon>Embryophyta</taxon>
        <taxon>Tracheophyta</taxon>
        <taxon>Polypodiopsida</taxon>
        <taxon>Polypodiidae</taxon>
        <taxon>Polypodiales</taxon>
        <taxon>Pteridineae</taxon>
        <taxon>Pteridaceae</taxon>
        <taxon>Parkerioideae</taxon>
        <taxon>Ceratopteris</taxon>
    </lineage>
</organism>
<keyword evidence="1" id="KW-0472">Membrane</keyword>
<feature type="transmembrane region" description="Helical" evidence="1">
    <location>
        <begin position="135"/>
        <end position="157"/>
    </location>
</feature>
<sequence length="161" mass="16692">MGKKCSKSVSLGPQAYTAAKMAVSSVKFVGSVISALALLVACMQLRADAATLNLINKSGVPVQISARTTPTGTIVASTIVPPSLNVTLVLGPSERLLPSFLTITNLLTNASMTTFVPVSNNTALFFNNASGAVNFGRIFATLGTLLGGSVFSFIRVLTRLL</sequence>
<accession>A0A8T2VHD3</accession>
<feature type="transmembrane region" description="Helical" evidence="1">
    <location>
        <begin position="28"/>
        <end position="47"/>
    </location>
</feature>
<dbReference type="Proteomes" id="UP000825935">
    <property type="component" value="Chromosome 1"/>
</dbReference>
<dbReference type="EMBL" id="CM035406">
    <property type="protein sequence ID" value="KAH7447931.1"/>
    <property type="molecule type" value="Genomic_DNA"/>
</dbReference>
<reference evidence="2" key="1">
    <citation type="submission" date="2021-08" db="EMBL/GenBank/DDBJ databases">
        <title>WGS assembly of Ceratopteris richardii.</title>
        <authorList>
            <person name="Marchant D.B."/>
            <person name="Chen G."/>
            <person name="Jenkins J."/>
            <person name="Shu S."/>
            <person name="Leebens-Mack J."/>
            <person name="Grimwood J."/>
            <person name="Schmutz J."/>
            <person name="Soltis P."/>
            <person name="Soltis D."/>
            <person name="Chen Z.-H."/>
        </authorList>
    </citation>
    <scope>NUCLEOTIDE SEQUENCE</scope>
    <source>
        <strain evidence="2">Whitten #5841</strain>
        <tissue evidence="2">Leaf</tissue>
    </source>
</reference>
<evidence type="ECO:0000313" key="2">
    <source>
        <dbReference type="EMBL" id="KAH7447931.1"/>
    </source>
</evidence>
<name>A0A8T2VHD3_CERRI</name>
<keyword evidence="3" id="KW-1185">Reference proteome</keyword>
<dbReference type="AlphaFoldDB" id="A0A8T2VHD3"/>
<gene>
    <name evidence="2" type="ORF">KP509_01G128100</name>
</gene>
<evidence type="ECO:0000313" key="3">
    <source>
        <dbReference type="Proteomes" id="UP000825935"/>
    </source>
</evidence>
<keyword evidence="1" id="KW-1133">Transmembrane helix</keyword>
<protein>
    <submittedName>
        <fullName evidence="2">Uncharacterized protein</fullName>
    </submittedName>
</protein>
<proteinExistence type="predicted"/>
<comment type="caution">
    <text evidence="2">The sequence shown here is derived from an EMBL/GenBank/DDBJ whole genome shotgun (WGS) entry which is preliminary data.</text>
</comment>
<evidence type="ECO:0000256" key="1">
    <source>
        <dbReference type="SAM" id="Phobius"/>
    </source>
</evidence>